<accession>A0A1B7N7K7</accession>
<dbReference type="EMBL" id="KV448198">
    <property type="protein sequence ID" value="OAX40831.1"/>
    <property type="molecule type" value="Genomic_DNA"/>
</dbReference>
<keyword evidence="2" id="KW-1185">Reference proteome</keyword>
<reference evidence="1 2" key="1">
    <citation type="submission" date="2016-06" db="EMBL/GenBank/DDBJ databases">
        <title>Comparative genomics of the ectomycorrhizal sister species Rhizopogon vinicolor and Rhizopogon vesiculosus (Basidiomycota: Boletales) reveals a divergence of the mating type B locus.</title>
        <authorList>
            <consortium name="DOE Joint Genome Institute"/>
            <person name="Mujic A.B."/>
            <person name="Kuo A."/>
            <person name="Tritt A."/>
            <person name="Lipzen A."/>
            <person name="Chen C."/>
            <person name="Johnson J."/>
            <person name="Sharma A."/>
            <person name="Barry K."/>
            <person name="Grigoriev I.V."/>
            <person name="Spatafora J.W."/>
        </authorList>
    </citation>
    <scope>NUCLEOTIDE SEQUENCE [LARGE SCALE GENOMIC DNA]</scope>
    <source>
        <strain evidence="1 2">AM-OR11-026</strain>
    </source>
</reference>
<evidence type="ECO:0000313" key="2">
    <source>
        <dbReference type="Proteomes" id="UP000092154"/>
    </source>
</evidence>
<dbReference type="Proteomes" id="UP000092154">
    <property type="component" value="Unassembled WGS sequence"/>
</dbReference>
<dbReference type="OrthoDB" id="3269759at2759"/>
<organism evidence="1 2">
    <name type="scientific">Rhizopogon vinicolor AM-OR11-026</name>
    <dbReference type="NCBI Taxonomy" id="1314800"/>
    <lineage>
        <taxon>Eukaryota</taxon>
        <taxon>Fungi</taxon>
        <taxon>Dikarya</taxon>
        <taxon>Basidiomycota</taxon>
        <taxon>Agaricomycotina</taxon>
        <taxon>Agaricomycetes</taxon>
        <taxon>Agaricomycetidae</taxon>
        <taxon>Boletales</taxon>
        <taxon>Suillineae</taxon>
        <taxon>Rhizopogonaceae</taxon>
        <taxon>Rhizopogon</taxon>
    </lineage>
</organism>
<dbReference type="InParanoid" id="A0A1B7N7K7"/>
<dbReference type="STRING" id="1314800.A0A1B7N7K7"/>
<proteinExistence type="predicted"/>
<feature type="non-terminal residue" evidence="1">
    <location>
        <position position="127"/>
    </location>
</feature>
<gene>
    <name evidence="1" type="ORF">K503DRAFT_686705</name>
</gene>
<evidence type="ECO:0000313" key="1">
    <source>
        <dbReference type="EMBL" id="OAX40831.1"/>
    </source>
</evidence>
<protein>
    <submittedName>
        <fullName evidence="1">Uncharacterized protein</fullName>
    </submittedName>
</protein>
<sequence length="127" mass="14545">MDFTLPSSNSGLFNIPQLAEDGTNWITYKERMLTAIGARGLMRYADGRAVKPVPYKFDETKKEHQKTDGTVATETEVEELDKKIDEYYQKDSLVKQQIFSTITDRVLLRVQRLDGASAVWTEICKIH</sequence>
<dbReference type="AlphaFoldDB" id="A0A1B7N7K7"/>
<name>A0A1B7N7K7_9AGAM</name>